<accession>A0ABW4R0E3</accession>
<gene>
    <name evidence="1" type="ORF">ACFSDX_23035</name>
</gene>
<keyword evidence="2" id="KW-1185">Reference proteome</keyword>
<comment type="caution">
    <text evidence="1">The sequence shown here is derived from an EMBL/GenBank/DDBJ whole genome shotgun (WGS) entry which is preliminary data.</text>
</comment>
<protein>
    <submittedName>
        <fullName evidence="1">DUF1361 domain-containing protein</fullName>
    </submittedName>
</protein>
<evidence type="ECO:0000313" key="2">
    <source>
        <dbReference type="Proteomes" id="UP001597197"/>
    </source>
</evidence>
<proteinExistence type="predicted"/>
<dbReference type="RefSeq" id="WP_382317897.1">
    <property type="nucleotide sequence ID" value="NZ_JBHUFD010000018.1"/>
</dbReference>
<dbReference type="EMBL" id="JBHUFD010000018">
    <property type="protein sequence ID" value="MFD1875327.1"/>
    <property type="molecule type" value="Genomic_DNA"/>
</dbReference>
<evidence type="ECO:0000313" key="1">
    <source>
        <dbReference type="EMBL" id="MFD1875327.1"/>
    </source>
</evidence>
<name>A0ABW4R0E3_9BACT</name>
<reference evidence="2" key="1">
    <citation type="journal article" date="2019" name="Int. J. Syst. Evol. Microbiol.">
        <title>The Global Catalogue of Microorganisms (GCM) 10K type strain sequencing project: providing services to taxonomists for standard genome sequencing and annotation.</title>
        <authorList>
            <consortium name="The Broad Institute Genomics Platform"/>
            <consortium name="The Broad Institute Genome Sequencing Center for Infectious Disease"/>
            <person name="Wu L."/>
            <person name="Ma J."/>
        </authorList>
    </citation>
    <scope>NUCLEOTIDE SEQUENCE [LARGE SCALE GENOMIC DNA]</scope>
    <source>
        <strain evidence="2">CGMCC 1.15795</strain>
    </source>
</reference>
<organism evidence="1 2">
    <name type="scientific">Hymenobacter bucti</name>
    <dbReference type="NCBI Taxonomy" id="1844114"/>
    <lineage>
        <taxon>Bacteria</taxon>
        <taxon>Pseudomonadati</taxon>
        <taxon>Bacteroidota</taxon>
        <taxon>Cytophagia</taxon>
        <taxon>Cytophagales</taxon>
        <taxon>Hymenobacteraceae</taxon>
        <taxon>Hymenobacter</taxon>
    </lineage>
</organism>
<sequence length="85" mass="9706">MGAGWRLFFLHVHYLVTDFLHLKPRTGVPCWYDLALILSCPRNGLLLAYALHLNMHTLVRQRLGIVVGWAFATGPRGLRVGFFEN</sequence>
<dbReference type="Proteomes" id="UP001597197">
    <property type="component" value="Unassembled WGS sequence"/>
</dbReference>